<dbReference type="Gene3D" id="1.20.1250.20">
    <property type="entry name" value="MFS general substrate transporter like domains"/>
    <property type="match status" value="1"/>
</dbReference>
<evidence type="ECO:0000313" key="3">
    <source>
        <dbReference type="Proteomes" id="UP001642464"/>
    </source>
</evidence>
<feature type="transmembrane region" description="Helical" evidence="1">
    <location>
        <begin position="92"/>
        <end position="112"/>
    </location>
</feature>
<dbReference type="InterPro" id="IPR036259">
    <property type="entry name" value="MFS_trans_sf"/>
</dbReference>
<feature type="transmembrane region" description="Helical" evidence="1">
    <location>
        <begin position="398"/>
        <end position="416"/>
    </location>
</feature>
<feature type="transmembrane region" description="Helical" evidence="1">
    <location>
        <begin position="428"/>
        <end position="450"/>
    </location>
</feature>
<accession>A0ABP0S6U0</accession>
<keyword evidence="1" id="KW-0812">Transmembrane</keyword>
<gene>
    <name evidence="2" type="ORF">SCF082_LOCUS50288</name>
</gene>
<feature type="transmembrane region" description="Helical" evidence="1">
    <location>
        <begin position="341"/>
        <end position="361"/>
    </location>
</feature>
<feature type="transmembrane region" description="Helical" evidence="1">
    <location>
        <begin position="59"/>
        <end position="85"/>
    </location>
</feature>
<keyword evidence="2" id="KW-0808">Transferase</keyword>
<keyword evidence="1" id="KW-1133">Transmembrane helix</keyword>
<evidence type="ECO:0000313" key="2">
    <source>
        <dbReference type="EMBL" id="CAK9108087.1"/>
    </source>
</evidence>
<evidence type="ECO:0000256" key="1">
    <source>
        <dbReference type="SAM" id="Phobius"/>
    </source>
</evidence>
<keyword evidence="2" id="KW-0418">Kinase</keyword>
<feature type="transmembrane region" description="Helical" evidence="1">
    <location>
        <begin position="124"/>
        <end position="146"/>
    </location>
</feature>
<organism evidence="2 3">
    <name type="scientific">Durusdinium trenchii</name>
    <dbReference type="NCBI Taxonomy" id="1381693"/>
    <lineage>
        <taxon>Eukaryota</taxon>
        <taxon>Sar</taxon>
        <taxon>Alveolata</taxon>
        <taxon>Dinophyceae</taxon>
        <taxon>Suessiales</taxon>
        <taxon>Symbiodiniaceae</taxon>
        <taxon>Durusdinium</taxon>
    </lineage>
</organism>
<proteinExistence type="predicted"/>
<feature type="transmembrane region" description="Helical" evidence="1">
    <location>
        <begin position="367"/>
        <end position="386"/>
    </location>
</feature>
<keyword evidence="1" id="KW-0472">Membrane</keyword>
<dbReference type="Proteomes" id="UP001642464">
    <property type="component" value="Unassembled WGS sequence"/>
</dbReference>
<feature type="transmembrane region" description="Helical" evidence="1">
    <location>
        <begin position="184"/>
        <end position="214"/>
    </location>
</feature>
<protein>
    <submittedName>
        <fullName evidence="2">Serine/threonine-protein kinase drkC</fullName>
    </submittedName>
</protein>
<dbReference type="EMBL" id="CAXAMM010043018">
    <property type="protein sequence ID" value="CAK9108087.1"/>
    <property type="molecule type" value="Genomic_DNA"/>
</dbReference>
<feature type="transmembrane region" description="Helical" evidence="1">
    <location>
        <begin position="158"/>
        <end position="178"/>
    </location>
</feature>
<reference evidence="2 3" key="1">
    <citation type="submission" date="2024-02" db="EMBL/GenBank/DDBJ databases">
        <authorList>
            <person name="Chen Y."/>
            <person name="Shah S."/>
            <person name="Dougan E. K."/>
            <person name="Thang M."/>
            <person name="Chan C."/>
        </authorList>
    </citation>
    <scope>NUCLEOTIDE SEQUENCE [LARGE SCALE GENOMIC DNA]</scope>
</reference>
<name>A0ABP0S6U0_9DINO</name>
<keyword evidence="3" id="KW-1185">Reference proteome</keyword>
<dbReference type="SUPFAM" id="SSF103473">
    <property type="entry name" value="MFS general substrate transporter"/>
    <property type="match status" value="1"/>
</dbReference>
<dbReference type="GO" id="GO:0016301">
    <property type="term" value="F:kinase activity"/>
    <property type="evidence" value="ECO:0007669"/>
    <property type="project" value="UniProtKB-KW"/>
</dbReference>
<feature type="transmembrane region" description="Helical" evidence="1">
    <location>
        <begin position="274"/>
        <end position="293"/>
    </location>
</feature>
<comment type="caution">
    <text evidence="2">The sequence shown here is derived from an EMBL/GenBank/DDBJ whole genome shotgun (WGS) entry which is preliminary data.</text>
</comment>
<feature type="transmembrane region" description="Helical" evidence="1">
    <location>
        <begin position="313"/>
        <end position="334"/>
    </location>
</feature>
<sequence>MRFWSDSDSEDGCETHCWSQGADVPCVLLVLLIGLGSHSSKNALAPAAPFLEEEGMSPLVYSFVAASPQLGAIVAPVLWGVAYTWSERLVQVLVPLGDFLGQLVLALGIAMVDSDSPALESQAVLTAGLLIFSVARAGVGVVQHAAMARLLHGKRLMVGFVAMIFFGHLVVAACNWSVPRVLRFGILTLQLTLLLPNVVSVAAGAVLSASWSLLPARMHSPPRTLSPDPSVLSLPLLEEEPVSPSPAKEGHCAMSVSYDCCPFCGDEELQSRKAIWLLGIWRALLLGLLHAFQSVTNDFLVGLGKTHMEAGSVVAMNQLLAMGLMPLVAFGGYFVGLRCTLVVISLLPFLGALLLAFLPTVPLVLEAGLIAIAIASTVMPVLPLVLVPANSRSCGKSFGLLDSLFGFGQAIFTIGLGELRKAGGFSLAMPFLCAFLALAAILSTVVAAVVKV</sequence>